<dbReference type="Proteomes" id="UP000824139">
    <property type="component" value="Unassembled WGS sequence"/>
</dbReference>
<accession>A0A9D1FV36</accession>
<reference evidence="2" key="2">
    <citation type="journal article" date="2021" name="PeerJ">
        <title>Extensive microbial diversity within the chicken gut microbiome revealed by metagenomics and culture.</title>
        <authorList>
            <person name="Gilroy R."/>
            <person name="Ravi A."/>
            <person name="Getino M."/>
            <person name="Pursley I."/>
            <person name="Horton D.L."/>
            <person name="Alikhan N.F."/>
            <person name="Baker D."/>
            <person name="Gharbi K."/>
            <person name="Hall N."/>
            <person name="Watson M."/>
            <person name="Adriaenssens E.M."/>
            <person name="Foster-Nyarko E."/>
            <person name="Jarju S."/>
            <person name="Secka A."/>
            <person name="Antonio M."/>
            <person name="Oren A."/>
            <person name="Chaudhuri R.R."/>
            <person name="La Ragione R."/>
            <person name="Hildebrand F."/>
            <person name="Pallen M.J."/>
        </authorList>
    </citation>
    <scope>NUCLEOTIDE SEQUENCE</scope>
    <source>
        <strain evidence="2">CHK152-2994</strain>
    </source>
</reference>
<gene>
    <name evidence="2" type="ORF">IAD41_02700</name>
</gene>
<dbReference type="SUPFAM" id="SSF55486">
    <property type="entry name" value="Metalloproteases ('zincins'), catalytic domain"/>
    <property type="match status" value="1"/>
</dbReference>
<reference evidence="2" key="1">
    <citation type="submission" date="2020-10" db="EMBL/GenBank/DDBJ databases">
        <authorList>
            <person name="Gilroy R."/>
        </authorList>
    </citation>
    <scope>NUCLEOTIDE SEQUENCE</scope>
    <source>
        <strain evidence="2">CHK152-2994</strain>
    </source>
</reference>
<feature type="chain" id="PRO_5038713106" description="Peptidase M10 metallopeptidase domain-containing protein" evidence="1">
    <location>
        <begin position="21"/>
        <end position="198"/>
    </location>
</feature>
<evidence type="ECO:0000256" key="1">
    <source>
        <dbReference type="SAM" id="SignalP"/>
    </source>
</evidence>
<name>A0A9D1FV36_9BACT</name>
<evidence type="ECO:0000313" key="3">
    <source>
        <dbReference type="Proteomes" id="UP000824139"/>
    </source>
</evidence>
<dbReference type="InterPro" id="IPR024079">
    <property type="entry name" value="MetalloPept_cat_dom_sf"/>
</dbReference>
<protein>
    <recommendedName>
        <fullName evidence="4">Peptidase M10 metallopeptidase domain-containing protein</fullName>
    </recommendedName>
</protein>
<feature type="signal peptide" evidence="1">
    <location>
        <begin position="1"/>
        <end position="20"/>
    </location>
</feature>
<dbReference type="AlphaFoldDB" id="A0A9D1FV36"/>
<sequence>MKKLFLLAGILLLTAGSVFAYSMPRWGMTSVDVYIEENEFSNAVQRAFEAWSQASNGKLRFRFYTTRFASNNAPIKVSFVNEQAPYYITRSKRHETTGYFTNMEDGFINAARVQIYTKTREKRPVTSDDVYKTMLNEVGYILGLEKLFGQCDPPSVMCMDQVGLHNSLTERDRELLIEKYERSSNDIKEMKSKQNKNR</sequence>
<comment type="caution">
    <text evidence="2">The sequence shown here is derived from an EMBL/GenBank/DDBJ whole genome shotgun (WGS) entry which is preliminary data.</text>
</comment>
<evidence type="ECO:0008006" key="4">
    <source>
        <dbReference type="Google" id="ProtNLM"/>
    </source>
</evidence>
<dbReference type="GO" id="GO:0008237">
    <property type="term" value="F:metallopeptidase activity"/>
    <property type="evidence" value="ECO:0007669"/>
    <property type="project" value="InterPro"/>
</dbReference>
<keyword evidence="1" id="KW-0732">Signal</keyword>
<organism evidence="2 3">
    <name type="scientific">Candidatus Scatenecus faecavium</name>
    <dbReference type="NCBI Taxonomy" id="2840915"/>
    <lineage>
        <taxon>Bacteria</taxon>
        <taxon>Candidatus Scatenecus</taxon>
    </lineage>
</organism>
<evidence type="ECO:0000313" key="2">
    <source>
        <dbReference type="EMBL" id="HIS82500.1"/>
    </source>
</evidence>
<dbReference type="Gene3D" id="3.40.390.10">
    <property type="entry name" value="Collagenase (Catalytic Domain)"/>
    <property type="match status" value="1"/>
</dbReference>
<proteinExistence type="predicted"/>
<dbReference type="EMBL" id="DVJO01000057">
    <property type="protein sequence ID" value="HIS82500.1"/>
    <property type="molecule type" value="Genomic_DNA"/>
</dbReference>